<keyword evidence="1" id="KW-0812">Transmembrane</keyword>
<feature type="transmembrane region" description="Helical" evidence="1">
    <location>
        <begin position="20"/>
        <end position="43"/>
    </location>
</feature>
<evidence type="ECO:0000256" key="1">
    <source>
        <dbReference type="SAM" id="Phobius"/>
    </source>
</evidence>
<accession>A0A2N9F6E9</accession>
<protein>
    <submittedName>
        <fullName evidence="2">Uncharacterized protein</fullName>
    </submittedName>
</protein>
<reference evidence="2" key="1">
    <citation type="submission" date="2018-02" db="EMBL/GenBank/DDBJ databases">
        <authorList>
            <person name="Cohen D.B."/>
            <person name="Kent A.D."/>
        </authorList>
    </citation>
    <scope>NUCLEOTIDE SEQUENCE</scope>
</reference>
<dbReference type="AlphaFoldDB" id="A0A2N9F6E9"/>
<gene>
    <name evidence="2" type="ORF">FSB_LOCUS10547</name>
</gene>
<keyword evidence="1" id="KW-0472">Membrane</keyword>
<organism evidence="2">
    <name type="scientific">Fagus sylvatica</name>
    <name type="common">Beechnut</name>
    <dbReference type="NCBI Taxonomy" id="28930"/>
    <lineage>
        <taxon>Eukaryota</taxon>
        <taxon>Viridiplantae</taxon>
        <taxon>Streptophyta</taxon>
        <taxon>Embryophyta</taxon>
        <taxon>Tracheophyta</taxon>
        <taxon>Spermatophyta</taxon>
        <taxon>Magnoliopsida</taxon>
        <taxon>eudicotyledons</taxon>
        <taxon>Gunneridae</taxon>
        <taxon>Pentapetalae</taxon>
        <taxon>rosids</taxon>
        <taxon>fabids</taxon>
        <taxon>Fagales</taxon>
        <taxon>Fagaceae</taxon>
        <taxon>Fagus</taxon>
    </lineage>
</organism>
<proteinExistence type="predicted"/>
<sequence length="161" mass="17973">MERRERKSRGRKRKRKPENFFSYLQLQHADADTIFALLLAAIFNSQRPGSFSFIKKCITKLRPSFLNPNPILSLLPFLLTSKSAAIASLSAEIVGSLSLYSLELNEQIALDSEIVKGLVLALASSKKRRVLMATCNAVLDISTTPVARQCLLRFSTLESLM</sequence>
<keyword evidence="1" id="KW-1133">Transmembrane helix</keyword>
<name>A0A2N9F6E9_FAGSY</name>
<dbReference type="EMBL" id="OIVN01000591">
    <property type="protein sequence ID" value="SPC82665.1"/>
    <property type="molecule type" value="Genomic_DNA"/>
</dbReference>
<evidence type="ECO:0000313" key="2">
    <source>
        <dbReference type="EMBL" id="SPC82665.1"/>
    </source>
</evidence>